<accession>A0A4Y7UD02</accession>
<dbReference type="EMBL" id="QWDN01000003">
    <property type="protein sequence ID" value="TEB44330.1"/>
    <property type="molecule type" value="Genomic_DNA"/>
</dbReference>
<dbReference type="Proteomes" id="UP000295270">
    <property type="component" value="Unassembled WGS sequence"/>
</dbReference>
<dbReference type="RefSeq" id="WP_132035127.1">
    <property type="nucleotide sequence ID" value="NZ_QWDN01000003.1"/>
</dbReference>
<organism evidence="2 4">
    <name type="scientific">Flavobacterium circumlabens</name>
    <dbReference type="NCBI Taxonomy" id="2133765"/>
    <lineage>
        <taxon>Bacteria</taxon>
        <taxon>Pseudomonadati</taxon>
        <taxon>Bacteroidota</taxon>
        <taxon>Flavobacteriia</taxon>
        <taxon>Flavobacteriales</taxon>
        <taxon>Flavobacteriaceae</taxon>
        <taxon>Flavobacterium</taxon>
    </lineage>
</organism>
<gene>
    <name evidence="2" type="ORF">D0809_11280</name>
    <name evidence="1" type="ORF">EV142_103372</name>
</gene>
<dbReference type="AlphaFoldDB" id="A0A4Y7UD02"/>
<evidence type="ECO:0000313" key="1">
    <source>
        <dbReference type="EMBL" id="TCN58925.1"/>
    </source>
</evidence>
<reference evidence="1 3" key="1">
    <citation type="journal article" date="2015" name="Stand. Genomic Sci.">
        <title>Genomic Encyclopedia of Bacterial and Archaeal Type Strains, Phase III: the genomes of soil and plant-associated and newly described type strains.</title>
        <authorList>
            <person name="Whitman W.B."/>
            <person name="Woyke T."/>
            <person name="Klenk H.P."/>
            <person name="Zhou Y."/>
            <person name="Lilburn T.G."/>
            <person name="Beck B.J."/>
            <person name="De Vos P."/>
            <person name="Vandamme P."/>
            <person name="Eisen J.A."/>
            <person name="Garrity G."/>
            <person name="Hugenholtz P."/>
            <person name="Kyrpides N.C."/>
        </authorList>
    </citation>
    <scope>NUCLEOTIDE SEQUENCE [LARGE SCALE GENOMIC DNA]</scope>
    <source>
        <strain evidence="1 3">P5626</strain>
    </source>
</reference>
<keyword evidence="3" id="KW-1185">Reference proteome</keyword>
<evidence type="ECO:0000313" key="3">
    <source>
        <dbReference type="Proteomes" id="UP000295270"/>
    </source>
</evidence>
<reference evidence="2 4" key="2">
    <citation type="journal article" date="2018" name="Syst. Appl. Microbiol.">
        <title>Flavobacterium circumlabens sp. nov. and Flavobacterium cupreum sp. nov., two psychrotrophic species isolated from Antarctic environmental samples.</title>
        <authorList>
            <person name="Kralova S."/>
            <person name="Busse H.J."/>
            <person name="Svec P."/>
            <person name="Maslanova I."/>
            <person name="Stankova E."/>
            <person name="Bartak M."/>
            <person name="Sedlacek I."/>
        </authorList>
    </citation>
    <scope>NUCLEOTIDE SEQUENCE [LARGE SCALE GENOMIC DNA]</scope>
    <source>
        <strain evidence="2 4">CCM 8828</strain>
    </source>
</reference>
<reference evidence="1" key="3">
    <citation type="submission" date="2019-03" db="EMBL/GenBank/DDBJ databases">
        <authorList>
            <person name="Whitman W."/>
            <person name="Huntemann M."/>
            <person name="Clum A."/>
            <person name="Pillay M."/>
            <person name="Palaniappan K."/>
            <person name="Varghese N."/>
            <person name="Mikhailova N."/>
            <person name="Stamatis D."/>
            <person name="Reddy T."/>
            <person name="Daum C."/>
            <person name="Shapiro N."/>
            <person name="Ivanova N."/>
            <person name="Kyrpides N."/>
            <person name="Woyke T."/>
        </authorList>
    </citation>
    <scope>NUCLEOTIDE SEQUENCE</scope>
    <source>
        <strain evidence="1">P5626</strain>
    </source>
</reference>
<dbReference type="Proteomes" id="UP000298340">
    <property type="component" value="Unassembled WGS sequence"/>
</dbReference>
<protein>
    <submittedName>
        <fullName evidence="1">NleD-like pathogen effector protein (Putative zinc metallopeptidase)</fullName>
    </submittedName>
</protein>
<sequence>MNIQSDQTRENQMQSVANSVAQKGIGGKSAFQLVDNRPETIVQRKLQEAINSSSQVKKLMAFDQRVKRKNPADQVAQFKSSQNEPIQLLRTATSFNKEIEGAGGVTSNIFFKAITNGLLKFKKAGQPKSIKGRMLHNIYESITGPTQSSSTDKLKALDTIEHSAYRFLNINVGRNTPVSTQLRLLIENLLDEVQQEHQKIISTEISKGRVPYFRGEEALSKQQLAQTHQDWRSIAAGTGSLDINSATAEDKNEKPKGFSNEIFSMLHRTMGSAGGRELVHSINSDDKAVKVYPKHPLSIAMMGGGGTVGETQALATGTLAAPVAGPKQDSILRVEPGMTDTQYPSKDEHGRAILSPAWLLFAHELIHTRHNQLGMNHRKLDGANYVSGMPHEMWSNAEEHATIDLGVPGTNITENSLRAEHGLSKRIGHG</sequence>
<proteinExistence type="predicted"/>
<dbReference type="EMBL" id="SLWA01000003">
    <property type="protein sequence ID" value="TCN58925.1"/>
    <property type="molecule type" value="Genomic_DNA"/>
</dbReference>
<comment type="caution">
    <text evidence="2">The sequence shown here is derived from an EMBL/GenBank/DDBJ whole genome shotgun (WGS) entry which is preliminary data.</text>
</comment>
<name>A0A4Y7UD02_9FLAO</name>
<evidence type="ECO:0000313" key="2">
    <source>
        <dbReference type="EMBL" id="TEB44330.1"/>
    </source>
</evidence>
<evidence type="ECO:0000313" key="4">
    <source>
        <dbReference type="Proteomes" id="UP000298340"/>
    </source>
</evidence>